<feature type="domain" description="FAD/NAD(P)-binding" evidence="4">
    <location>
        <begin position="1"/>
        <end position="56"/>
    </location>
</feature>
<reference evidence="5" key="1">
    <citation type="submission" date="2019-08" db="EMBL/GenBank/DDBJ databases">
        <authorList>
            <person name="Kucharzyk K."/>
            <person name="Murdoch R.W."/>
            <person name="Higgins S."/>
            <person name="Loffler F."/>
        </authorList>
    </citation>
    <scope>NUCLEOTIDE SEQUENCE</scope>
</reference>
<sequence>MLVVAVGVKPNTSLAKEAGLAVNRGIVVDTSMRTSGKDIWAAGDCAEAEELVSGQHKVLPLLCNAYLQGETAGKDMAGLTEPFNQAIAMNAISFFGLHVITAGLYEGEEKLFAEEGSYKRLFVRDNHLIGYILIGKAVERAGIYTALIRNQTALDTIDFDLISRQPALMAFAKSVRQQQLGGSV</sequence>
<dbReference type="Pfam" id="PF07992">
    <property type="entry name" value="Pyr_redox_2"/>
    <property type="match status" value="1"/>
</dbReference>
<dbReference type="EC" id="1.7.1.4" evidence="5"/>
<keyword evidence="2" id="KW-0285">Flavoprotein</keyword>
<dbReference type="AlphaFoldDB" id="A0A645CAG7"/>
<dbReference type="EMBL" id="VSSQ01025649">
    <property type="protein sequence ID" value="MPM73919.1"/>
    <property type="molecule type" value="Genomic_DNA"/>
</dbReference>
<dbReference type="InterPro" id="IPR036188">
    <property type="entry name" value="FAD/NAD-bd_sf"/>
</dbReference>
<keyword evidence="5" id="KW-0560">Oxidoreductase</keyword>
<comment type="cofactor">
    <cofactor evidence="1">
        <name>FAD</name>
        <dbReference type="ChEBI" id="CHEBI:57692"/>
    </cofactor>
</comment>
<dbReference type="SUPFAM" id="SSF51905">
    <property type="entry name" value="FAD/NAD(P)-binding domain"/>
    <property type="match status" value="1"/>
</dbReference>
<dbReference type="Gene3D" id="3.30.390.30">
    <property type="match status" value="1"/>
</dbReference>
<protein>
    <submittedName>
        <fullName evidence="5">Nitrite reductase [NAD(P)H]</fullName>
        <ecNumber evidence="5">1.7.1.4</ecNumber>
    </submittedName>
</protein>
<proteinExistence type="predicted"/>
<dbReference type="InterPro" id="IPR023753">
    <property type="entry name" value="FAD/NAD-binding_dom"/>
</dbReference>
<dbReference type="InterPro" id="IPR050260">
    <property type="entry name" value="FAD-bd_OxRdtase"/>
</dbReference>
<evidence type="ECO:0000313" key="5">
    <source>
        <dbReference type="EMBL" id="MPM73919.1"/>
    </source>
</evidence>
<dbReference type="PANTHER" id="PTHR43429:SF3">
    <property type="entry name" value="NITRITE REDUCTASE [NAD(P)H]"/>
    <property type="match status" value="1"/>
</dbReference>
<name>A0A645CAG7_9ZZZZ</name>
<dbReference type="InterPro" id="IPR016156">
    <property type="entry name" value="FAD/NAD-linked_Rdtase_dimer_sf"/>
</dbReference>
<dbReference type="Gene3D" id="3.50.50.60">
    <property type="entry name" value="FAD/NAD(P)-binding domain"/>
    <property type="match status" value="1"/>
</dbReference>
<evidence type="ECO:0000256" key="1">
    <source>
        <dbReference type="ARBA" id="ARBA00001974"/>
    </source>
</evidence>
<dbReference type="PANTHER" id="PTHR43429">
    <property type="entry name" value="PYRIDINE NUCLEOTIDE-DISULFIDE OXIDOREDUCTASE DOMAIN-CONTAINING"/>
    <property type="match status" value="1"/>
</dbReference>
<keyword evidence="3" id="KW-0274">FAD</keyword>
<comment type="caution">
    <text evidence="5">The sequence shown here is derived from an EMBL/GenBank/DDBJ whole genome shotgun (WGS) entry which is preliminary data.</text>
</comment>
<evidence type="ECO:0000256" key="2">
    <source>
        <dbReference type="ARBA" id="ARBA00022630"/>
    </source>
</evidence>
<organism evidence="5">
    <name type="scientific">bioreactor metagenome</name>
    <dbReference type="NCBI Taxonomy" id="1076179"/>
    <lineage>
        <taxon>unclassified sequences</taxon>
        <taxon>metagenomes</taxon>
        <taxon>ecological metagenomes</taxon>
    </lineage>
</organism>
<dbReference type="GO" id="GO:0008942">
    <property type="term" value="F:nitrite reductase [NAD(P)H] activity"/>
    <property type="evidence" value="ECO:0007669"/>
    <property type="project" value="UniProtKB-EC"/>
</dbReference>
<accession>A0A645CAG7</accession>
<gene>
    <name evidence="5" type="primary">nasD_15</name>
    <name evidence="5" type="ORF">SDC9_120904</name>
</gene>
<evidence type="ECO:0000259" key="4">
    <source>
        <dbReference type="Pfam" id="PF07992"/>
    </source>
</evidence>
<evidence type="ECO:0000256" key="3">
    <source>
        <dbReference type="ARBA" id="ARBA00022827"/>
    </source>
</evidence>